<comment type="caution">
    <text evidence="1">The sequence shown here is derived from an EMBL/GenBank/DDBJ whole genome shotgun (WGS) entry which is preliminary data.</text>
</comment>
<accession>A0ABQ4M2C9</accession>
<evidence type="ECO:0000313" key="1">
    <source>
        <dbReference type="EMBL" id="GIO69687.1"/>
    </source>
</evidence>
<protein>
    <submittedName>
        <fullName evidence="1">Uncharacterized protein</fullName>
    </submittedName>
</protein>
<dbReference type="Proteomes" id="UP000680638">
    <property type="component" value="Unassembled WGS sequence"/>
</dbReference>
<evidence type="ECO:0000313" key="2">
    <source>
        <dbReference type="Proteomes" id="UP000680638"/>
    </source>
</evidence>
<proteinExistence type="predicted"/>
<organism evidence="1 2">
    <name type="scientific">Paenibacillus cookii</name>
    <dbReference type="NCBI Taxonomy" id="157839"/>
    <lineage>
        <taxon>Bacteria</taxon>
        <taxon>Bacillati</taxon>
        <taxon>Bacillota</taxon>
        <taxon>Bacilli</taxon>
        <taxon>Bacillales</taxon>
        <taxon>Paenibacillaceae</taxon>
        <taxon>Paenibacillus</taxon>
    </lineage>
</organism>
<dbReference type="EMBL" id="BORW01000035">
    <property type="protein sequence ID" value="GIO69687.1"/>
    <property type="molecule type" value="Genomic_DNA"/>
</dbReference>
<gene>
    <name evidence="1" type="ORF">J21TS3_45080</name>
</gene>
<reference evidence="1 2" key="1">
    <citation type="submission" date="2021-03" db="EMBL/GenBank/DDBJ databases">
        <title>Antimicrobial resistance genes in bacteria isolated from Japanese honey, and their potential for conferring macrolide and lincosamide resistance in the American foulbrood pathogen Paenibacillus larvae.</title>
        <authorList>
            <person name="Okamoto M."/>
            <person name="Kumagai M."/>
            <person name="Kanamori H."/>
            <person name="Takamatsu D."/>
        </authorList>
    </citation>
    <scope>NUCLEOTIDE SEQUENCE [LARGE SCALE GENOMIC DNA]</scope>
    <source>
        <strain evidence="1 2">J21TS3</strain>
    </source>
</reference>
<keyword evidence="2" id="KW-1185">Reference proteome</keyword>
<sequence length="59" mass="6464">MSPGGVAAAHAVYGGPQSKLSVFAHRSLTPSFFKFGLMLEMTPKMTLDGFNMIYFFQCV</sequence>
<name>A0ABQ4M2C9_9BACL</name>